<dbReference type="GO" id="GO:0006465">
    <property type="term" value="P:signal peptide processing"/>
    <property type="evidence" value="ECO:0007669"/>
    <property type="project" value="InterPro"/>
</dbReference>
<evidence type="ECO:0000256" key="9">
    <source>
        <dbReference type="ARBA" id="ARBA00023136"/>
    </source>
</evidence>
<dbReference type="InterPro" id="IPR036286">
    <property type="entry name" value="LexA/Signal_pep-like_sf"/>
</dbReference>
<evidence type="ECO:0000256" key="3">
    <source>
        <dbReference type="ARBA" id="ARBA00011035"/>
    </source>
</evidence>
<sequence>MDRESASAVADAVAQERQPDCGDTVADGVVARARVWWRRCRGDQRAVAATDGAAARSGRPDGRSSLLDLVSDMVSMAVVASIAVMAWKLAILWTFSESPIVVVLSGSMEPGIYRGDLLLLNNRTTAKTPLSTGDIVVYNLRERTVPIVHRIISVRERSPAEVGEAADDHDGRGVCQFLLTKGDNNLGDDRGLYARGQMWLRRRDIVGRVTFIIPKVGFFTILLNAWPWAKYVIIGALSIAVILTSR</sequence>
<keyword evidence="9 11" id="KW-0472">Membrane</keyword>
<keyword evidence="7 11" id="KW-0812">Transmembrane</keyword>
<comment type="similarity">
    <text evidence="3">Belongs to the peptidase S26B family.</text>
</comment>
<evidence type="ECO:0000256" key="2">
    <source>
        <dbReference type="ARBA" id="ARBA00004648"/>
    </source>
</evidence>
<comment type="subcellular location">
    <subcellularLocation>
        <location evidence="2">Endoplasmic reticulum membrane</location>
        <topology evidence="2">Single-pass type II membrane protein</topology>
    </subcellularLocation>
</comment>
<comment type="catalytic activity">
    <reaction evidence="1">
        <text>Cleavage of hydrophobic, N-terminal signal or leader sequences from secreted and periplasmic proteins.</text>
        <dbReference type="EC" id="3.4.21.89"/>
    </reaction>
</comment>
<dbReference type="SUPFAM" id="SSF51306">
    <property type="entry name" value="LexA/Signal peptidase"/>
    <property type="match status" value="1"/>
</dbReference>
<dbReference type="EMBL" id="JANCYW010000013">
    <property type="protein sequence ID" value="KAK4537653.1"/>
    <property type="molecule type" value="Genomic_DNA"/>
</dbReference>
<evidence type="ECO:0000313" key="13">
    <source>
        <dbReference type="EMBL" id="KAK4537653.1"/>
    </source>
</evidence>
<feature type="transmembrane region" description="Helical" evidence="11">
    <location>
        <begin position="73"/>
        <end position="95"/>
    </location>
</feature>
<evidence type="ECO:0000256" key="4">
    <source>
        <dbReference type="ARBA" id="ARBA00013208"/>
    </source>
</evidence>
<dbReference type="Gene3D" id="2.10.109.10">
    <property type="entry name" value="Umud Fragment, subunit A"/>
    <property type="match status" value="1"/>
</dbReference>
<gene>
    <name evidence="13" type="ORF">CDCA_CDCA13G3678</name>
</gene>
<name>A0AAV9IZZ0_CYACA</name>
<dbReference type="PRINTS" id="PR00728">
    <property type="entry name" value="SIGNALPTASE"/>
</dbReference>
<dbReference type="Proteomes" id="UP001301350">
    <property type="component" value="Unassembled WGS sequence"/>
</dbReference>
<reference evidence="13 14" key="1">
    <citation type="submission" date="2022-07" db="EMBL/GenBank/DDBJ databases">
        <title>Genome-wide signatures of adaptation to extreme environments.</title>
        <authorList>
            <person name="Cho C.H."/>
            <person name="Yoon H.S."/>
        </authorList>
    </citation>
    <scope>NUCLEOTIDE SEQUENCE [LARGE SCALE GENOMIC DNA]</scope>
    <source>
        <strain evidence="13 14">DBV 063 E5</strain>
    </source>
</reference>
<organism evidence="13 14">
    <name type="scientific">Cyanidium caldarium</name>
    <name type="common">Red alga</name>
    <dbReference type="NCBI Taxonomy" id="2771"/>
    <lineage>
        <taxon>Eukaryota</taxon>
        <taxon>Rhodophyta</taxon>
        <taxon>Bangiophyceae</taxon>
        <taxon>Cyanidiales</taxon>
        <taxon>Cyanidiaceae</taxon>
        <taxon>Cyanidium</taxon>
    </lineage>
</organism>
<evidence type="ECO:0000256" key="10">
    <source>
        <dbReference type="ARBA" id="ARBA00045533"/>
    </source>
</evidence>
<proteinExistence type="inferred from homology"/>
<evidence type="ECO:0000256" key="8">
    <source>
        <dbReference type="ARBA" id="ARBA00022989"/>
    </source>
</evidence>
<dbReference type="GO" id="GO:0005787">
    <property type="term" value="C:signal peptidase complex"/>
    <property type="evidence" value="ECO:0007669"/>
    <property type="project" value="TreeGrafter"/>
</dbReference>
<dbReference type="PANTHER" id="PTHR10806:SF6">
    <property type="entry name" value="SIGNAL PEPTIDASE COMPLEX CATALYTIC SUBUNIT SEC11"/>
    <property type="match status" value="1"/>
</dbReference>
<keyword evidence="8 11" id="KW-1133">Transmembrane helix</keyword>
<evidence type="ECO:0000256" key="1">
    <source>
        <dbReference type="ARBA" id="ARBA00000677"/>
    </source>
</evidence>
<accession>A0AAV9IZZ0</accession>
<keyword evidence="14" id="KW-1185">Reference proteome</keyword>
<dbReference type="InterPro" id="IPR001733">
    <property type="entry name" value="Peptidase_S26B"/>
</dbReference>
<comment type="caution">
    <text evidence="13">The sequence shown here is derived from an EMBL/GenBank/DDBJ whole genome shotgun (WGS) entry which is preliminary data.</text>
</comment>
<evidence type="ECO:0000256" key="5">
    <source>
        <dbReference type="ARBA" id="ARBA00019685"/>
    </source>
</evidence>
<evidence type="ECO:0000259" key="12">
    <source>
        <dbReference type="Pfam" id="PF10502"/>
    </source>
</evidence>
<protein>
    <recommendedName>
        <fullName evidence="5">Signal peptidase complex catalytic subunit SEC11</fullName>
        <ecNumber evidence="4">3.4.21.89</ecNumber>
    </recommendedName>
    <alternativeName>
        <fullName evidence="6">Signal peptidase complex catalytic subunit sec11</fullName>
    </alternativeName>
</protein>
<dbReference type="Pfam" id="PF10502">
    <property type="entry name" value="Peptidase_S26"/>
    <property type="match status" value="1"/>
</dbReference>
<comment type="function">
    <text evidence="10">Catalytic component of the signal peptidase complex (SPC) which catalyzes the cleavage of N-terminal signal sequences from nascent proteins as they are translocated into the lumen of the endoplasmic reticulum. Specifically cleaves N-terminal signal peptides that contain a hydrophobic alpha-helix (h-region) shorter than 18-20 amino acids.</text>
</comment>
<evidence type="ECO:0000256" key="7">
    <source>
        <dbReference type="ARBA" id="ARBA00022692"/>
    </source>
</evidence>
<dbReference type="GO" id="GO:0009003">
    <property type="term" value="F:signal peptidase activity"/>
    <property type="evidence" value="ECO:0007669"/>
    <property type="project" value="UniProtKB-EC"/>
</dbReference>
<dbReference type="GO" id="GO:0004252">
    <property type="term" value="F:serine-type endopeptidase activity"/>
    <property type="evidence" value="ECO:0007669"/>
    <property type="project" value="InterPro"/>
</dbReference>
<evidence type="ECO:0000256" key="6">
    <source>
        <dbReference type="ARBA" id="ARBA00021755"/>
    </source>
</evidence>
<feature type="transmembrane region" description="Helical" evidence="11">
    <location>
        <begin position="205"/>
        <end position="222"/>
    </location>
</feature>
<evidence type="ECO:0000313" key="14">
    <source>
        <dbReference type="Proteomes" id="UP001301350"/>
    </source>
</evidence>
<evidence type="ECO:0000256" key="11">
    <source>
        <dbReference type="SAM" id="Phobius"/>
    </source>
</evidence>
<dbReference type="InterPro" id="IPR019533">
    <property type="entry name" value="Peptidase_S26"/>
</dbReference>
<dbReference type="CDD" id="cd06530">
    <property type="entry name" value="S26_SPase_I"/>
    <property type="match status" value="1"/>
</dbReference>
<dbReference type="PANTHER" id="PTHR10806">
    <property type="entry name" value="SIGNAL PEPTIDASE COMPLEX CATALYTIC SUBUNIT SEC11"/>
    <property type="match status" value="1"/>
</dbReference>
<dbReference type="NCBIfam" id="TIGR02228">
    <property type="entry name" value="sigpep_I_arch"/>
    <property type="match status" value="1"/>
</dbReference>
<feature type="domain" description="Peptidase S26" evidence="12">
    <location>
        <begin position="79"/>
        <end position="153"/>
    </location>
</feature>
<dbReference type="AlphaFoldDB" id="A0AAV9IZZ0"/>
<dbReference type="EC" id="3.4.21.89" evidence="4"/>